<feature type="transmembrane region" description="Helical" evidence="7">
    <location>
        <begin position="254"/>
        <end position="275"/>
    </location>
</feature>
<evidence type="ECO:0000256" key="3">
    <source>
        <dbReference type="ARBA" id="ARBA00022692"/>
    </source>
</evidence>
<comment type="subcellular location">
    <subcellularLocation>
        <location evidence="1">Membrane</location>
        <topology evidence="1">Multi-pass membrane protein</topology>
    </subcellularLocation>
</comment>
<dbReference type="GO" id="GO:0022857">
    <property type="term" value="F:transmembrane transporter activity"/>
    <property type="evidence" value="ECO:0007669"/>
    <property type="project" value="InterPro"/>
</dbReference>
<keyword evidence="4 7" id="KW-1133">Transmembrane helix</keyword>
<feature type="region of interest" description="Disordered" evidence="6">
    <location>
        <begin position="35"/>
        <end position="54"/>
    </location>
</feature>
<feature type="transmembrane region" description="Helical" evidence="7">
    <location>
        <begin position="482"/>
        <end position="501"/>
    </location>
</feature>
<feature type="compositionally biased region" description="Basic and acidic residues" evidence="6">
    <location>
        <begin position="801"/>
        <end position="810"/>
    </location>
</feature>
<feature type="transmembrane region" description="Helical" evidence="7">
    <location>
        <begin position="614"/>
        <end position="635"/>
    </location>
</feature>
<comment type="caution">
    <text evidence="8">The sequence shown here is derived from an EMBL/GenBank/DDBJ whole genome shotgun (WGS) entry which is preliminary data.</text>
</comment>
<feature type="transmembrane region" description="Helical" evidence="7">
    <location>
        <begin position="282"/>
        <end position="308"/>
    </location>
</feature>
<feature type="compositionally biased region" description="Polar residues" evidence="6">
    <location>
        <begin position="672"/>
        <end position="704"/>
    </location>
</feature>
<feature type="transmembrane region" description="Helical" evidence="7">
    <location>
        <begin position="320"/>
        <end position="341"/>
    </location>
</feature>
<evidence type="ECO:0000313" key="9">
    <source>
        <dbReference type="Proteomes" id="UP000807353"/>
    </source>
</evidence>
<keyword evidence="5 7" id="KW-0472">Membrane</keyword>
<dbReference type="EMBL" id="MU150269">
    <property type="protein sequence ID" value="KAF9462686.1"/>
    <property type="molecule type" value="Genomic_DNA"/>
</dbReference>
<feature type="region of interest" description="Disordered" evidence="6">
    <location>
        <begin position="60"/>
        <end position="79"/>
    </location>
</feature>
<evidence type="ECO:0000256" key="1">
    <source>
        <dbReference type="ARBA" id="ARBA00004141"/>
    </source>
</evidence>
<evidence type="ECO:0000256" key="2">
    <source>
        <dbReference type="ARBA" id="ARBA00007168"/>
    </source>
</evidence>
<feature type="transmembrane region" description="Helical" evidence="7">
    <location>
        <begin position="415"/>
        <end position="434"/>
    </location>
</feature>
<dbReference type="OrthoDB" id="420519at2759"/>
<feature type="region of interest" description="Disordered" evidence="6">
    <location>
        <begin position="764"/>
        <end position="835"/>
    </location>
</feature>
<feature type="transmembrane region" description="Helical" evidence="7">
    <location>
        <begin position="362"/>
        <end position="395"/>
    </location>
</feature>
<accession>A0A9P5Y6P9</accession>
<proteinExistence type="inferred from homology"/>
<feature type="transmembrane region" description="Helical" evidence="7">
    <location>
        <begin position="211"/>
        <end position="234"/>
    </location>
</feature>
<reference evidence="8" key="1">
    <citation type="submission" date="2020-11" db="EMBL/GenBank/DDBJ databases">
        <authorList>
            <consortium name="DOE Joint Genome Institute"/>
            <person name="Ahrendt S."/>
            <person name="Riley R."/>
            <person name="Andreopoulos W."/>
            <person name="Labutti K."/>
            <person name="Pangilinan J."/>
            <person name="Ruiz-Duenas F.J."/>
            <person name="Barrasa J.M."/>
            <person name="Sanchez-Garcia M."/>
            <person name="Camarero S."/>
            <person name="Miyauchi S."/>
            <person name="Serrano A."/>
            <person name="Linde D."/>
            <person name="Babiker R."/>
            <person name="Drula E."/>
            <person name="Ayuso-Fernandez I."/>
            <person name="Pacheco R."/>
            <person name="Padilla G."/>
            <person name="Ferreira P."/>
            <person name="Barriuso J."/>
            <person name="Kellner H."/>
            <person name="Castanera R."/>
            <person name="Alfaro M."/>
            <person name="Ramirez L."/>
            <person name="Pisabarro A.G."/>
            <person name="Kuo A."/>
            <person name="Tritt A."/>
            <person name="Lipzen A."/>
            <person name="He G."/>
            <person name="Yan M."/>
            <person name="Ng V."/>
            <person name="Cullen D."/>
            <person name="Martin F."/>
            <person name="Rosso M.-N."/>
            <person name="Henrissat B."/>
            <person name="Hibbett D."/>
            <person name="Martinez A.T."/>
            <person name="Grigoriev I.V."/>
        </authorList>
    </citation>
    <scope>NUCLEOTIDE SEQUENCE</scope>
    <source>
        <strain evidence="8">CBS 247.69</strain>
    </source>
</reference>
<feature type="compositionally biased region" description="Basic and acidic residues" evidence="6">
    <location>
        <begin position="85"/>
        <end position="96"/>
    </location>
</feature>
<protein>
    <submittedName>
        <fullName evidence="8">Plasma-membrane choline transporter-domain-containing protein</fullName>
    </submittedName>
</protein>
<evidence type="ECO:0000256" key="5">
    <source>
        <dbReference type="ARBA" id="ARBA00023136"/>
    </source>
</evidence>
<dbReference type="Pfam" id="PF04515">
    <property type="entry name" value="Choline_transpo"/>
    <property type="match status" value="1"/>
</dbReference>
<dbReference type="GO" id="GO:0005886">
    <property type="term" value="C:plasma membrane"/>
    <property type="evidence" value="ECO:0007669"/>
    <property type="project" value="TreeGrafter"/>
</dbReference>
<keyword evidence="3 7" id="KW-0812">Transmembrane</keyword>
<evidence type="ECO:0000256" key="6">
    <source>
        <dbReference type="SAM" id="MobiDB-lite"/>
    </source>
</evidence>
<evidence type="ECO:0000256" key="7">
    <source>
        <dbReference type="SAM" id="Phobius"/>
    </source>
</evidence>
<keyword evidence="9" id="KW-1185">Reference proteome</keyword>
<gene>
    <name evidence="8" type="ORF">BDZ94DRAFT_1193978</name>
</gene>
<evidence type="ECO:0000256" key="4">
    <source>
        <dbReference type="ARBA" id="ARBA00022989"/>
    </source>
</evidence>
<dbReference type="InterPro" id="IPR007603">
    <property type="entry name" value="Choline_transptr-like"/>
</dbReference>
<feature type="compositionally biased region" description="Low complexity" evidence="6">
    <location>
        <begin position="820"/>
        <end position="835"/>
    </location>
</feature>
<feature type="region of interest" description="Disordered" evidence="6">
    <location>
        <begin position="668"/>
        <end position="746"/>
    </location>
</feature>
<organism evidence="8 9">
    <name type="scientific">Collybia nuda</name>
    <dbReference type="NCBI Taxonomy" id="64659"/>
    <lineage>
        <taxon>Eukaryota</taxon>
        <taxon>Fungi</taxon>
        <taxon>Dikarya</taxon>
        <taxon>Basidiomycota</taxon>
        <taxon>Agaricomycotina</taxon>
        <taxon>Agaricomycetes</taxon>
        <taxon>Agaricomycetidae</taxon>
        <taxon>Agaricales</taxon>
        <taxon>Tricholomatineae</taxon>
        <taxon>Clitocybaceae</taxon>
        <taxon>Collybia</taxon>
    </lineage>
</organism>
<feature type="transmembrane region" description="Helical" evidence="7">
    <location>
        <begin position="581"/>
        <end position="602"/>
    </location>
</feature>
<feature type="region of interest" description="Disordered" evidence="6">
    <location>
        <begin position="85"/>
        <end position="170"/>
    </location>
</feature>
<evidence type="ECO:0000313" key="8">
    <source>
        <dbReference type="EMBL" id="KAF9462686.1"/>
    </source>
</evidence>
<name>A0A9P5Y6P9_9AGAR</name>
<dbReference type="PANTHER" id="PTHR12385">
    <property type="entry name" value="CHOLINE TRANSPORTER-LIKE (SLC FAMILY 44)"/>
    <property type="match status" value="1"/>
</dbReference>
<comment type="similarity">
    <text evidence="2">Belongs to the CTL (choline transporter-like) family.</text>
</comment>
<dbReference type="AlphaFoldDB" id="A0A9P5Y6P9"/>
<dbReference type="Proteomes" id="UP000807353">
    <property type="component" value="Unassembled WGS sequence"/>
</dbReference>
<dbReference type="PANTHER" id="PTHR12385:SF88">
    <property type="entry name" value="CHOLINE TRANSPORTER-LIKE PROTEIN CTL1"/>
    <property type="match status" value="1"/>
</dbReference>
<sequence length="835" mass="92162">MATSFAAYASQFLNRQQHASASLASSQPMFFSFTTDNGSRTGHDTDLDDLDDPHLRESAASRGFAHHSEDGRDDDDPYLRLDEEERTGRTGFDSRHHNPQSIPLIASEDGSLSPSSPKGWLAHLASPMMRHSRSHSRSPSESTDSDPPPDMFAETIRIQPPPPPATSREPISLSLTESLLPRDGRSRPLDVFSLPDPRHIPRGRRKYNDSVWTAIWCTGVLFCVFFSILLLFVIRKPPKSPRVTLPYTTLLHTVPMLTILTFMSALAAYTHIFLLRIFVRPVMVATSVFVPATLFISALWAFVGSFMWDADTEPTWGETVGLRLFAVIPLVLSLLTARRLLHLPREIHTTSSTLTLTTELLIANPFLLALSPAILLVTLLASIPFLTLIFRLLLIGYISHPYEGSPAWEWRVHGWANWAIVATVGVWLWSWGVARGILRMTCASVIGAWYFADPEVIPPPPTSTHIIHAALTRSTGPSLGSIALSALILTIIRLLALLTLLLQRLPLYIPARAFFLVTGIRMAVGYLETITTALSKYALIYSGLTGDPFMNSARRAQALTGAVEAKTGHLGRRRFSAEPPLMLLTVAPLTLTFPFALTTYLFVAHTLNAPEQALGAAMLAGGVTALVGLFCVGLVKDTADALYVCYCIDKNTGERRQDAVFVTFEYEPQPRSRGQSQPTGPQHQHSRPSQNMTVGQRNVTQKSYNHPEPRQSQQQTQQQYMPSASTSRYLPRQPLSPPPVASPLAPAAEVDDLDPFEQSYTEQNTNLARTVSPPRQHLMQTSAELNMKSRIELRPYSVSPEDGKHKHSDLDDSSDEEGAADGSQFFPGSGFFGTS</sequence>